<keyword evidence="1" id="KW-0812">Transmembrane</keyword>
<gene>
    <name evidence="2" type="ORF">C4544_00070</name>
</gene>
<feature type="transmembrane region" description="Helical" evidence="1">
    <location>
        <begin position="36"/>
        <end position="55"/>
    </location>
</feature>
<accession>A0A419DGN1</accession>
<dbReference type="InterPro" id="IPR019277">
    <property type="entry name" value="DUF2304"/>
</dbReference>
<reference evidence="2 3" key="1">
    <citation type="journal article" date="2017" name="ISME J.">
        <title>Energy and carbon metabolisms in a deep terrestrial subsurface fluid microbial community.</title>
        <authorList>
            <person name="Momper L."/>
            <person name="Jungbluth S.P."/>
            <person name="Lee M.D."/>
            <person name="Amend J.P."/>
        </authorList>
    </citation>
    <scope>NUCLEOTIDE SEQUENCE [LARGE SCALE GENOMIC DNA]</scope>
    <source>
        <strain evidence="2">SURF_29</strain>
    </source>
</reference>
<dbReference type="Proteomes" id="UP000285655">
    <property type="component" value="Unassembled WGS sequence"/>
</dbReference>
<sequence length="119" mass="13530">MDLQISISQIIIAIISLTFILSSLKKALMREASFSFGKFMITIIIWGTVLVFSIYPQTVHVISKNLGLGDNLNTLIFLGFVVSFLMIFKLINLVEKTEREITKIVRKESLKNFKKEDSS</sequence>
<dbReference type="EMBL" id="QZJW01000002">
    <property type="protein sequence ID" value="RJO62238.1"/>
    <property type="molecule type" value="Genomic_DNA"/>
</dbReference>
<comment type="caution">
    <text evidence="2">The sequence shown here is derived from an EMBL/GenBank/DDBJ whole genome shotgun (WGS) entry which is preliminary data.</text>
</comment>
<keyword evidence="1" id="KW-0472">Membrane</keyword>
<name>A0A419DGN1_9BACT</name>
<dbReference type="Pfam" id="PF10066">
    <property type="entry name" value="DUF2304"/>
    <property type="match status" value="1"/>
</dbReference>
<feature type="transmembrane region" description="Helical" evidence="1">
    <location>
        <begin position="75"/>
        <end position="94"/>
    </location>
</feature>
<evidence type="ECO:0000313" key="2">
    <source>
        <dbReference type="EMBL" id="RJO62238.1"/>
    </source>
</evidence>
<evidence type="ECO:0000256" key="1">
    <source>
        <dbReference type="SAM" id="Phobius"/>
    </source>
</evidence>
<proteinExistence type="predicted"/>
<evidence type="ECO:0000313" key="3">
    <source>
        <dbReference type="Proteomes" id="UP000285655"/>
    </source>
</evidence>
<feature type="transmembrane region" description="Helical" evidence="1">
    <location>
        <begin position="6"/>
        <end position="24"/>
    </location>
</feature>
<dbReference type="AlphaFoldDB" id="A0A419DGN1"/>
<keyword evidence="1" id="KW-1133">Transmembrane helix</keyword>
<organism evidence="2 3">
    <name type="scientific">candidate division WS5 bacterium</name>
    <dbReference type="NCBI Taxonomy" id="2093353"/>
    <lineage>
        <taxon>Bacteria</taxon>
        <taxon>candidate division WS5</taxon>
    </lineage>
</organism>
<protein>
    <submittedName>
        <fullName evidence="2">DUF2304 family protein</fullName>
    </submittedName>
</protein>